<proteinExistence type="predicted"/>
<evidence type="ECO:0000313" key="4">
    <source>
        <dbReference type="Proteomes" id="UP001152797"/>
    </source>
</evidence>
<reference evidence="2" key="1">
    <citation type="submission" date="2022-10" db="EMBL/GenBank/DDBJ databases">
        <authorList>
            <person name="Chen Y."/>
            <person name="Dougan E. K."/>
            <person name="Chan C."/>
            <person name="Rhodes N."/>
            <person name="Thang M."/>
        </authorList>
    </citation>
    <scope>NUCLEOTIDE SEQUENCE</scope>
</reference>
<name>A0A9P1BQD3_9DINO</name>
<dbReference type="EMBL" id="CAMXCT010000280">
    <property type="protein sequence ID" value="CAI3976583.1"/>
    <property type="molecule type" value="Genomic_DNA"/>
</dbReference>
<dbReference type="EMBL" id="CAMXCT030000280">
    <property type="protein sequence ID" value="CAL4763895.1"/>
    <property type="molecule type" value="Genomic_DNA"/>
</dbReference>
<evidence type="ECO:0000313" key="3">
    <source>
        <dbReference type="EMBL" id="CAL4763895.1"/>
    </source>
</evidence>
<gene>
    <name evidence="2" type="ORF">C1SCF055_LOCUS4792</name>
</gene>
<feature type="compositionally biased region" description="Polar residues" evidence="1">
    <location>
        <begin position="1"/>
        <end position="14"/>
    </location>
</feature>
<organism evidence="2">
    <name type="scientific">Cladocopium goreaui</name>
    <dbReference type="NCBI Taxonomy" id="2562237"/>
    <lineage>
        <taxon>Eukaryota</taxon>
        <taxon>Sar</taxon>
        <taxon>Alveolata</taxon>
        <taxon>Dinophyceae</taxon>
        <taxon>Suessiales</taxon>
        <taxon>Symbiodiniaceae</taxon>
        <taxon>Cladocopium</taxon>
    </lineage>
</organism>
<dbReference type="EMBL" id="CAMXCT020000280">
    <property type="protein sequence ID" value="CAL1129958.1"/>
    <property type="molecule type" value="Genomic_DNA"/>
</dbReference>
<dbReference type="Proteomes" id="UP001152797">
    <property type="component" value="Unassembled WGS sequence"/>
</dbReference>
<accession>A0A9P1BQD3</accession>
<dbReference type="AlphaFoldDB" id="A0A9P1BQD3"/>
<protein>
    <submittedName>
        <fullName evidence="3">PDZ domain-containing protein</fullName>
    </submittedName>
</protein>
<keyword evidence="4" id="KW-1185">Reference proteome</keyword>
<comment type="caution">
    <text evidence="2">The sequence shown here is derived from an EMBL/GenBank/DDBJ whole genome shotgun (WGS) entry which is preliminary data.</text>
</comment>
<feature type="compositionally biased region" description="Basic and acidic residues" evidence="1">
    <location>
        <begin position="30"/>
        <end position="45"/>
    </location>
</feature>
<dbReference type="OrthoDB" id="436413at2759"/>
<feature type="region of interest" description="Disordered" evidence="1">
    <location>
        <begin position="1"/>
        <end position="46"/>
    </location>
</feature>
<sequence length="133" mass="14588">MGNANNCCASSTGNEKPETTVADPAPVQDQIDKPLEQKPDEKIKTDQGPQVVLRFVLQNGTSKDITFTERPLGIDFSRTLPLTCKRLKPGLQGEKNEVKIGWCVSHINGTVIQTNFDETLRDLQDAVNQLPAA</sequence>
<evidence type="ECO:0000256" key="1">
    <source>
        <dbReference type="SAM" id="MobiDB-lite"/>
    </source>
</evidence>
<reference evidence="3 4" key="2">
    <citation type="submission" date="2024-05" db="EMBL/GenBank/DDBJ databases">
        <authorList>
            <person name="Chen Y."/>
            <person name="Shah S."/>
            <person name="Dougan E. K."/>
            <person name="Thang M."/>
            <person name="Chan C."/>
        </authorList>
    </citation>
    <scope>NUCLEOTIDE SEQUENCE [LARGE SCALE GENOMIC DNA]</scope>
</reference>
<evidence type="ECO:0000313" key="2">
    <source>
        <dbReference type="EMBL" id="CAI3976583.1"/>
    </source>
</evidence>